<feature type="repeat" description="RCC1" evidence="3">
    <location>
        <begin position="287"/>
        <end position="339"/>
    </location>
</feature>
<feature type="compositionally biased region" description="Low complexity" evidence="4">
    <location>
        <begin position="10"/>
        <end position="34"/>
    </location>
</feature>
<feature type="repeat" description="RCC1" evidence="3">
    <location>
        <begin position="149"/>
        <end position="203"/>
    </location>
</feature>
<keyword evidence="7" id="KW-1185">Reference proteome</keyword>
<dbReference type="OrthoDB" id="61110at2759"/>
<proteinExistence type="predicted"/>
<dbReference type="InterPro" id="IPR009091">
    <property type="entry name" value="RCC1/BLIP-II"/>
</dbReference>
<sequence>MPPKKAQANTSAKVTKPAAAKSKATSRSATTTKKAATKKAEPAKKATTTTIASKKATAPKKTAAKSKVEEKAAPKAAPKSKAAASKKRKATDDDDDDDDVSSVDEAPVKTKSAVSKKRKVEVEAKAPPAKKVKLPVKGAVINHAPTQKLDVFVFGEGTAGELGLGTDKIAVDVKRPRLNKLLKPYGVVQIAAGGMHVAAITHDNKVLTWGVNDAGALGRDTEWDGGLKDMDEVKSETSSDSGDDNGLNPKECTPAEVDWSQTQVAEGTKFVQVAAGDSCTFVLTDDGLVYGWGCFRSNEGPFGFTPDVAEARRPMLIPELKKIVAVSCGANHALALDSNGAVFAWGSGQQNQLGRRIIERSKASGLKPQQFGLPKGPAKGIKAIESGAYHSFAISKTGDVYGWGLNNFGETGIMDGAGQDDAVITKPQVVKSLKGQEITCIKGGGHHSLAINAAGDCLVFGRIDESQGGLSRSDYDDLSDEDVIRDHKGPRIMAVPHKVVAIKEPVAVVSTSSDNNIAITRDGKAYSWGFSANYQTGQGTTDDVEVATLMDNTAIRERKLNGAYCGGQYSILTAPAEE</sequence>
<protein>
    <submittedName>
        <fullName evidence="6">RCC1/BLIP-II</fullName>
    </submittedName>
</protein>
<feature type="repeat" description="RCC1" evidence="3">
    <location>
        <begin position="340"/>
        <end position="397"/>
    </location>
</feature>
<dbReference type="Proteomes" id="UP000799441">
    <property type="component" value="Unassembled WGS sequence"/>
</dbReference>
<evidence type="ECO:0000313" key="7">
    <source>
        <dbReference type="Proteomes" id="UP000799441"/>
    </source>
</evidence>
<dbReference type="InterPro" id="IPR000408">
    <property type="entry name" value="Reg_chr_condens"/>
</dbReference>
<dbReference type="Pfam" id="PF25390">
    <property type="entry name" value="WD40_RLD"/>
    <property type="match status" value="1"/>
</dbReference>
<dbReference type="GO" id="GO:0005085">
    <property type="term" value="F:guanyl-nucleotide exchange factor activity"/>
    <property type="evidence" value="ECO:0007669"/>
    <property type="project" value="TreeGrafter"/>
</dbReference>
<feature type="compositionally biased region" description="Low complexity" evidence="4">
    <location>
        <begin position="74"/>
        <end position="83"/>
    </location>
</feature>
<feature type="repeat" description="RCC1" evidence="3">
    <location>
        <begin position="398"/>
        <end position="454"/>
    </location>
</feature>
<evidence type="ECO:0000256" key="2">
    <source>
        <dbReference type="ARBA" id="ARBA00022737"/>
    </source>
</evidence>
<dbReference type="EMBL" id="MU003771">
    <property type="protein sequence ID" value="KAF2724577.1"/>
    <property type="molecule type" value="Genomic_DNA"/>
</dbReference>
<evidence type="ECO:0000256" key="3">
    <source>
        <dbReference type="PROSITE-ProRule" id="PRU00235"/>
    </source>
</evidence>
<dbReference type="PROSITE" id="PS00625">
    <property type="entry name" value="RCC1_1"/>
    <property type="match status" value="1"/>
</dbReference>
<gene>
    <name evidence="6" type="ORF">K431DRAFT_241017</name>
</gene>
<evidence type="ECO:0000259" key="5">
    <source>
        <dbReference type="Pfam" id="PF25390"/>
    </source>
</evidence>
<dbReference type="InterPro" id="IPR058923">
    <property type="entry name" value="RCC1-like_dom"/>
</dbReference>
<feature type="compositionally biased region" description="Low complexity" evidence="4">
    <location>
        <begin position="45"/>
        <end position="61"/>
    </location>
</feature>
<dbReference type="AlphaFoldDB" id="A0A9P4QC98"/>
<keyword evidence="1" id="KW-0344">Guanine-nucleotide releasing factor</keyword>
<dbReference type="GO" id="GO:0005737">
    <property type="term" value="C:cytoplasm"/>
    <property type="evidence" value="ECO:0007669"/>
    <property type="project" value="TreeGrafter"/>
</dbReference>
<feature type="repeat" description="RCC1" evidence="3">
    <location>
        <begin position="204"/>
        <end position="286"/>
    </location>
</feature>
<organism evidence="6 7">
    <name type="scientific">Polychaeton citri CBS 116435</name>
    <dbReference type="NCBI Taxonomy" id="1314669"/>
    <lineage>
        <taxon>Eukaryota</taxon>
        <taxon>Fungi</taxon>
        <taxon>Dikarya</taxon>
        <taxon>Ascomycota</taxon>
        <taxon>Pezizomycotina</taxon>
        <taxon>Dothideomycetes</taxon>
        <taxon>Dothideomycetidae</taxon>
        <taxon>Capnodiales</taxon>
        <taxon>Capnodiaceae</taxon>
        <taxon>Polychaeton</taxon>
    </lineage>
</organism>
<dbReference type="PRINTS" id="PR00633">
    <property type="entry name" value="RCCNDNSATION"/>
</dbReference>
<dbReference type="PANTHER" id="PTHR45982:SF1">
    <property type="entry name" value="REGULATOR OF CHROMOSOME CONDENSATION"/>
    <property type="match status" value="1"/>
</dbReference>
<feature type="compositionally biased region" description="Acidic residues" evidence="4">
    <location>
        <begin position="92"/>
        <end position="102"/>
    </location>
</feature>
<evidence type="ECO:0000256" key="4">
    <source>
        <dbReference type="SAM" id="MobiDB-lite"/>
    </source>
</evidence>
<dbReference type="PROSITE" id="PS50012">
    <property type="entry name" value="RCC1_3"/>
    <property type="match status" value="5"/>
</dbReference>
<dbReference type="SUPFAM" id="SSF50985">
    <property type="entry name" value="RCC1/BLIP-II"/>
    <property type="match status" value="1"/>
</dbReference>
<dbReference type="Gene3D" id="2.130.10.30">
    <property type="entry name" value="Regulator of chromosome condensation 1/beta-lactamase-inhibitor protein II"/>
    <property type="match status" value="1"/>
</dbReference>
<accession>A0A9P4QC98</accession>
<evidence type="ECO:0000256" key="1">
    <source>
        <dbReference type="ARBA" id="ARBA00022658"/>
    </source>
</evidence>
<reference evidence="6" key="1">
    <citation type="journal article" date="2020" name="Stud. Mycol.">
        <title>101 Dothideomycetes genomes: a test case for predicting lifestyles and emergence of pathogens.</title>
        <authorList>
            <person name="Haridas S."/>
            <person name="Albert R."/>
            <person name="Binder M."/>
            <person name="Bloem J."/>
            <person name="Labutti K."/>
            <person name="Salamov A."/>
            <person name="Andreopoulos B."/>
            <person name="Baker S."/>
            <person name="Barry K."/>
            <person name="Bills G."/>
            <person name="Bluhm B."/>
            <person name="Cannon C."/>
            <person name="Castanera R."/>
            <person name="Culley D."/>
            <person name="Daum C."/>
            <person name="Ezra D."/>
            <person name="Gonzalez J."/>
            <person name="Henrissat B."/>
            <person name="Kuo A."/>
            <person name="Liang C."/>
            <person name="Lipzen A."/>
            <person name="Lutzoni F."/>
            <person name="Magnuson J."/>
            <person name="Mondo S."/>
            <person name="Nolan M."/>
            <person name="Ohm R."/>
            <person name="Pangilinan J."/>
            <person name="Park H.-J."/>
            <person name="Ramirez L."/>
            <person name="Alfaro M."/>
            <person name="Sun H."/>
            <person name="Tritt A."/>
            <person name="Yoshinaga Y."/>
            <person name="Zwiers L.-H."/>
            <person name="Turgeon B."/>
            <person name="Goodwin S."/>
            <person name="Spatafora J."/>
            <person name="Crous P."/>
            <person name="Grigoriev I."/>
        </authorList>
    </citation>
    <scope>NUCLEOTIDE SEQUENCE</scope>
    <source>
        <strain evidence="6">CBS 116435</strain>
    </source>
</reference>
<name>A0A9P4QC98_9PEZI</name>
<comment type="caution">
    <text evidence="6">The sequence shown here is derived from an EMBL/GenBank/DDBJ whole genome shotgun (WGS) entry which is preliminary data.</text>
</comment>
<keyword evidence="2" id="KW-0677">Repeat</keyword>
<dbReference type="PANTHER" id="PTHR45982">
    <property type="entry name" value="REGULATOR OF CHROMOSOME CONDENSATION"/>
    <property type="match status" value="1"/>
</dbReference>
<dbReference type="InterPro" id="IPR051553">
    <property type="entry name" value="Ran_GTPase-activating"/>
</dbReference>
<evidence type="ECO:0000313" key="6">
    <source>
        <dbReference type="EMBL" id="KAF2724577.1"/>
    </source>
</evidence>
<dbReference type="PROSITE" id="PS00626">
    <property type="entry name" value="RCC1_2"/>
    <property type="match status" value="1"/>
</dbReference>
<feature type="domain" description="RCC1-like" evidence="5">
    <location>
        <begin position="150"/>
        <end position="571"/>
    </location>
</feature>
<feature type="region of interest" description="Disordered" evidence="4">
    <location>
        <begin position="232"/>
        <end position="253"/>
    </location>
</feature>
<feature type="region of interest" description="Disordered" evidence="4">
    <location>
        <begin position="1"/>
        <end position="118"/>
    </location>
</feature>